<dbReference type="Proteomes" id="UP001062846">
    <property type="component" value="Chromosome 6"/>
</dbReference>
<accession>A0ACC0NCA2</accession>
<keyword evidence="2" id="KW-1185">Reference proteome</keyword>
<reference evidence="1" key="1">
    <citation type="submission" date="2022-02" db="EMBL/GenBank/DDBJ databases">
        <title>Plant Genome Project.</title>
        <authorList>
            <person name="Zhang R.-G."/>
        </authorList>
    </citation>
    <scope>NUCLEOTIDE SEQUENCE</scope>
    <source>
        <strain evidence="1">AT1</strain>
    </source>
</reference>
<protein>
    <submittedName>
        <fullName evidence="1">Uncharacterized protein</fullName>
    </submittedName>
</protein>
<organism evidence="1 2">
    <name type="scientific">Rhododendron molle</name>
    <name type="common">Chinese azalea</name>
    <name type="synonym">Azalea mollis</name>
    <dbReference type="NCBI Taxonomy" id="49168"/>
    <lineage>
        <taxon>Eukaryota</taxon>
        <taxon>Viridiplantae</taxon>
        <taxon>Streptophyta</taxon>
        <taxon>Embryophyta</taxon>
        <taxon>Tracheophyta</taxon>
        <taxon>Spermatophyta</taxon>
        <taxon>Magnoliopsida</taxon>
        <taxon>eudicotyledons</taxon>
        <taxon>Gunneridae</taxon>
        <taxon>Pentapetalae</taxon>
        <taxon>asterids</taxon>
        <taxon>Ericales</taxon>
        <taxon>Ericaceae</taxon>
        <taxon>Ericoideae</taxon>
        <taxon>Rhodoreae</taxon>
        <taxon>Rhododendron</taxon>
    </lineage>
</organism>
<evidence type="ECO:0000313" key="2">
    <source>
        <dbReference type="Proteomes" id="UP001062846"/>
    </source>
</evidence>
<proteinExistence type="predicted"/>
<evidence type="ECO:0000313" key="1">
    <source>
        <dbReference type="EMBL" id="KAI8550709.1"/>
    </source>
</evidence>
<dbReference type="EMBL" id="CM046393">
    <property type="protein sequence ID" value="KAI8550709.1"/>
    <property type="molecule type" value="Genomic_DNA"/>
</dbReference>
<comment type="caution">
    <text evidence="1">The sequence shown here is derived from an EMBL/GenBank/DDBJ whole genome shotgun (WGS) entry which is preliminary data.</text>
</comment>
<gene>
    <name evidence="1" type="ORF">RHMOL_Rhmol06G0128500</name>
</gene>
<name>A0ACC0NCA2_RHOML</name>
<sequence>MSTIFIAVQCEAPKEEQQQVDLRGLQREAVRAEGVCPRFHGQRRLQFVQTFNMSRCQFEQQRTNETLDLVPEHTDDQPRSSNDKKRRSDWSEYVDPKDIHDGQEEEEQEEDVFGPRIVTELPPKELFKKPKLNADSSGFGTTKDGESNQRWFRNSSESESQQVRSEEKLIQQQLIGLPRGLTTSQSEEGISAAEGPQRSFAKGDSNRRTYTKQLVEDGFAESRACHPTTAKVSSTKWGAYIIQDNNKDSEDKGPWKSQLRMVKGASKWDVTLQKMMMRVTCVGYTQVGWITENKETASTTLEMVSPVDSKDMIPEHLFSRTGG</sequence>